<reference evidence="2 3" key="1">
    <citation type="journal article" date="2018" name="J. Allergy Clin. Immunol.">
        <title>High-quality assembly of Dermatophagoides pteronyssinus genome and transcriptome reveals a wide range of novel allergens.</title>
        <authorList>
            <person name="Liu X.Y."/>
            <person name="Yang K.Y."/>
            <person name="Wang M.Q."/>
            <person name="Kwok J.S."/>
            <person name="Zeng X."/>
            <person name="Yang Z."/>
            <person name="Xiao X.J."/>
            <person name="Lau C.P."/>
            <person name="Li Y."/>
            <person name="Huang Z.M."/>
            <person name="Ba J.G."/>
            <person name="Yim A.K."/>
            <person name="Ouyang C.Y."/>
            <person name="Ngai S.M."/>
            <person name="Chan T.F."/>
            <person name="Leung E.L."/>
            <person name="Liu L."/>
            <person name="Liu Z.G."/>
            <person name="Tsui S.K."/>
        </authorList>
    </citation>
    <scope>NUCLEOTIDE SEQUENCE [LARGE SCALE GENOMIC DNA]</scope>
    <source>
        <strain evidence="2">Derp</strain>
    </source>
</reference>
<protein>
    <submittedName>
        <fullName evidence="2">Uncharacterized protein</fullName>
    </submittedName>
</protein>
<keyword evidence="1" id="KW-1133">Transmembrane helix</keyword>
<organism evidence="2 3">
    <name type="scientific">Dermatophagoides pteronyssinus</name>
    <name type="common">European house dust mite</name>
    <dbReference type="NCBI Taxonomy" id="6956"/>
    <lineage>
        <taxon>Eukaryota</taxon>
        <taxon>Metazoa</taxon>
        <taxon>Ecdysozoa</taxon>
        <taxon>Arthropoda</taxon>
        <taxon>Chelicerata</taxon>
        <taxon>Arachnida</taxon>
        <taxon>Acari</taxon>
        <taxon>Acariformes</taxon>
        <taxon>Sarcoptiformes</taxon>
        <taxon>Astigmata</taxon>
        <taxon>Psoroptidia</taxon>
        <taxon>Analgoidea</taxon>
        <taxon>Pyroglyphidae</taxon>
        <taxon>Dermatophagoidinae</taxon>
        <taxon>Dermatophagoides</taxon>
    </lineage>
</organism>
<keyword evidence="1" id="KW-0812">Transmembrane</keyword>
<keyword evidence="1" id="KW-0472">Membrane</keyword>
<feature type="transmembrane region" description="Helical" evidence="1">
    <location>
        <begin position="20"/>
        <end position="37"/>
    </location>
</feature>
<evidence type="ECO:0000313" key="2">
    <source>
        <dbReference type="EMBL" id="KAH9415656.1"/>
    </source>
</evidence>
<proteinExistence type="predicted"/>
<comment type="caution">
    <text evidence="2">The sequence shown here is derived from an EMBL/GenBank/DDBJ whole genome shotgun (WGS) entry which is preliminary data.</text>
</comment>
<dbReference type="Proteomes" id="UP000887458">
    <property type="component" value="Unassembled WGS sequence"/>
</dbReference>
<evidence type="ECO:0000256" key="1">
    <source>
        <dbReference type="SAM" id="Phobius"/>
    </source>
</evidence>
<evidence type="ECO:0000313" key="3">
    <source>
        <dbReference type="Proteomes" id="UP000887458"/>
    </source>
</evidence>
<name>A0ABQ8IZC9_DERPT</name>
<keyword evidence="3" id="KW-1185">Reference proteome</keyword>
<gene>
    <name evidence="2" type="ORF">DERP_000146</name>
</gene>
<sequence length="72" mass="8380">MASKSTIKFWSTTTYNRFQSSIYLSCLLIVYLSSSFVKNNKTIDFLSTIYIFRPRQTLFSTTYFVTLGTAHK</sequence>
<reference evidence="2 3" key="2">
    <citation type="journal article" date="2022" name="Mol. Biol. Evol.">
        <title>Comparative Genomics Reveals Insights into the Divergent Evolution of Astigmatic Mites and Household Pest Adaptations.</title>
        <authorList>
            <person name="Xiong Q."/>
            <person name="Wan A.T."/>
            <person name="Liu X."/>
            <person name="Fung C.S."/>
            <person name="Xiao X."/>
            <person name="Malainual N."/>
            <person name="Hou J."/>
            <person name="Wang L."/>
            <person name="Wang M."/>
            <person name="Yang K.Y."/>
            <person name="Cui Y."/>
            <person name="Leung E.L."/>
            <person name="Nong W."/>
            <person name="Shin S.K."/>
            <person name="Au S.W."/>
            <person name="Jeong K.Y."/>
            <person name="Chew F.T."/>
            <person name="Hui J.H."/>
            <person name="Leung T.F."/>
            <person name="Tungtrongchitr A."/>
            <person name="Zhong N."/>
            <person name="Liu Z."/>
            <person name="Tsui S.K."/>
        </authorList>
    </citation>
    <scope>NUCLEOTIDE SEQUENCE [LARGE SCALE GENOMIC DNA]</scope>
    <source>
        <strain evidence="2">Derp</strain>
    </source>
</reference>
<accession>A0ABQ8IZC9</accession>
<dbReference type="EMBL" id="NJHN03000095">
    <property type="protein sequence ID" value="KAH9415656.1"/>
    <property type="molecule type" value="Genomic_DNA"/>
</dbReference>